<dbReference type="Gene3D" id="3.30.200.20">
    <property type="entry name" value="Phosphorylase Kinase, domain 1"/>
    <property type="match status" value="1"/>
</dbReference>
<dbReference type="SMART" id="SM00312">
    <property type="entry name" value="PX"/>
    <property type="match status" value="1"/>
</dbReference>
<dbReference type="GO" id="GO:0035091">
    <property type="term" value="F:phosphatidylinositol binding"/>
    <property type="evidence" value="ECO:0007669"/>
    <property type="project" value="InterPro"/>
</dbReference>
<dbReference type="InterPro" id="IPR001683">
    <property type="entry name" value="PX_dom"/>
</dbReference>
<keyword evidence="4" id="KW-0418">Kinase</keyword>
<dbReference type="SUPFAM" id="SSF56112">
    <property type="entry name" value="Protein kinase-like (PK-like)"/>
    <property type="match status" value="1"/>
</dbReference>
<dbReference type="SUPFAM" id="SSF116846">
    <property type="entry name" value="MIT domain"/>
    <property type="match status" value="1"/>
</dbReference>
<keyword evidence="4" id="KW-0808">Transferase</keyword>
<protein>
    <submittedName>
        <fullName evidence="4">Ribosomal protein S6 kinase-like 1</fullName>
    </submittedName>
</protein>
<sequence length="913" mass="102845">MECNDDQWIRLFNVSDPRRAYAGHTLYKVTSKLFQREYPEGSTEVAVWRRFSDFKKLHQELLKIYVHKHFKDEEFPRFPKAKFFGRFEDGVIEERRKAALDLLNFAGNIPDLFTSQPFVKFFEGGFPDSPNCNDIVVRRDSTLSEAESDIAQGAKNYSIDNHKFSDDGVHNANSDDVTLGGVWLHKQPSVTEGLDNLSSDEEDDSYQVNLERRESNQEANLNSVEEHDDVFVNINEDFSEHESKISDREDNRCGVEPPKWLVRAISICSEGEDLEALASEAEEFCFPEAFSDSDHGEGIHQGKSQVHSPDGKNHSKPSGLGNSFSFGNLSDPTVVRDNQTLDQDNNRLLNQELSAVKPEHAESKAGVVFEDSVLDANVVSHSQSSLTSSSDSAKVITHQKTISDLGNILIDPKESDYLYAAGHTIHQALDYEVNGKYEEAFSLYRSCVGLLLSGVQEEKDAKRREAVRRKTAQYLLKAEALYNTYLTSKESSAKSEQVMLVQKIHSGETYVVKAMSKSGPLRMYAHSHGNKSQRKMSVRHLYAKYPNIVQLYRFFETADTIYLLLEYAQGGQLWDYISYYHSHKESFDFHTGKPNQINEMDGSKLKNDLSVRRPMANDCKTYENGLTQGDLSEEDKPLLSETHISSTKFSNQADEDCFTNLSGFVEQEKCTTIDAVQSIPGIESMVDGGGASEINKTSVQEKFSENVSGVSPNGQCFLFKKLDEYFELSMHHLPNEYVKIWAAELVLAVAYLHTAGIICRDLNPRNVLLDGEGHVLLTYFGSWEATEHVPDEEAMNHFYCAPEISQIGEVTAAADWWSVGALLYEIITGQGLSVTHPWGLHNHTELQLPNKIPPESKSLLKEVLVLMALKKSKHTPFLMELAGPGYVQESIRGEKCAQQRELCFFIVLTFVAP</sequence>
<reference evidence="4" key="1">
    <citation type="journal article" date="2023" name="G3 (Bethesda)">
        <title>Whole genome assembly and annotation of the endangered Caribbean coral Acropora cervicornis.</title>
        <authorList>
            <person name="Selwyn J.D."/>
            <person name="Vollmer S.V."/>
        </authorList>
    </citation>
    <scope>NUCLEOTIDE SEQUENCE</scope>
    <source>
        <strain evidence="4">K2</strain>
    </source>
</reference>
<dbReference type="PANTHER" id="PTHR15508:SF8">
    <property type="entry name" value="LD24550P"/>
    <property type="match status" value="1"/>
</dbReference>
<dbReference type="Proteomes" id="UP001249851">
    <property type="component" value="Unassembled WGS sequence"/>
</dbReference>
<dbReference type="Gene3D" id="1.10.510.10">
    <property type="entry name" value="Transferase(Phosphotransferase) domain 1"/>
    <property type="match status" value="1"/>
</dbReference>
<dbReference type="Pfam" id="PF04212">
    <property type="entry name" value="MIT"/>
    <property type="match status" value="1"/>
</dbReference>
<dbReference type="InterPro" id="IPR011009">
    <property type="entry name" value="Kinase-like_dom_sf"/>
</dbReference>
<dbReference type="GO" id="GO:0005524">
    <property type="term" value="F:ATP binding"/>
    <property type="evidence" value="ECO:0007669"/>
    <property type="project" value="InterPro"/>
</dbReference>
<gene>
    <name evidence="4" type="ORF">P5673_015095</name>
</gene>
<evidence type="ECO:0000313" key="5">
    <source>
        <dbReference type="Proteomes" id="UP001249851"/>
    </source>
</evidence>
<dbReference type="CDD" id="cd02677">
    <property type="entry name" value="MIT_SNX15"/>
    <property type="match status" value="1"/>
</dbReference>
<dbReference type="PROSITE" id="PS50195">
    <property type="entry name" value="PX"/>
    <property type="match status" value="1"/>
</dbReference>
<feature type="domain" description="Protein kinase" evidence="2">
    <location>
        <begin position="484"/>
        <end position="887"/>
    </location>
</feature>
<dbReference type="PROSITE" id="PS50011">
    <property type="entry name" value="PROTEIN_KINASE_DOM"/>
    <property type="match status" value="1"/>
</dbReference>
<organism evidence="4 5">
    <name type="scientific">Acropora cervicornis</name>
    <name type="common">Staghorn coral</name>
    <dbReference type="NCBI Taxonomy" id="6130"/>
    <lineage>
        <taxon>Eukaryota</taxon>
        <taxon>Metazoa</taxon>
        <taxon>Cnidaria</taxon>
        <taxon>Anthozoa</taxon>
        <taxon>Hexacorallia</taxon>
        <taxon>Scleractinia</taxon>
        <taxon>Astrocoeniina</taxon>
        <taxon>Acroporidae</taxon>
        <taxon>Acropora</taxon>
    </lineage>
</organism>
<name>A0AAD9V584_ACRCE</name>
<dbReference type="Gene3D" id="3.30.1520.10">
    <property type="entry name" value="Phox-like domain"/>
    <property type="match status" value="1"/>
</dbReference>
<keyword evidence="5" id="KW-1185">Reference proteome</keyword>
<dbReference type="Pfam" id="PF00787">
    <property type="entry name" value="PX"/>
    <property type="match status" value="1"/>
</dbReference>
<dbReference type="CDD" id="cd06881">
    <property type="entry name" value="PX_SNX15_like"/>
    <property type="match status" value="1"/>
</dbReference>
<dbReference type="AlphaFoldDB" id="A0AAD9V584"/>
<accession>A0AAD9V584</accession>
<dbReference type="InterPro" id="IPR036181">
    <property type="entry name" value="MIT_dom_sf"/>
</dbReference>
<evidence type="ECO:0000259" key="2">
    <source>
        <dbReference type="PROSITE" id="PS50011"/>
    </source>
</evidence>
<dbReference type="Gene3D" id="1.20.58.80">
    <property type="entry name" value="Phosphotransferase system, lactose/cellobiose-type IIA subunit"/>
    <property type="match status" value="1"/>
</dbReference>
<feature type="region of interest" description="Disordered" evidence="1">
    <location>
        <begin position="291"/>
        <end position="323"/>
    </location>
</feature>
<evidence type="ECO:0000256" key="1">
    <source>
        <dbReference type="SAM" id="MobiDB-lite"/>
    </source>
</evidence>
<dbReference type="Pfam" id="PF00069">
    <property type="entry name" value="Pkinase"/>
    <property type="match status" value="2"/>
</dbReference>
<dbReference type="InterPro" id="IPR007330">
    <property type="entry name" value="MIT_dom"/>
</dbReference>
<comment type="caution">
    <text evidence="4">The sequence shown here is derived from an EMBL/GenBank/DDBJ whole genome shotgun (WGS) entry which is preliminary data.</text>
</comment>
<dbReference type="InterPro" id="IPR051866">
    <property type="entry name" value="Intracell_Sig-Traffick_Protein"/>
</dbReference>
<reference evidence="4" key="2">
    <citation type="journal article" date="2023" name="Science">
        <title>Genomic signatures of disease resistance in endangered staghorn corals.</title>
        <authorList>
            <person name="Vollmer S.V."/>
            <person name="Selwyn J.D."/>
            <person name="Despard B.A."/>
            <person name="Roesel C.L."/>
        </authorList>
    </citation>
    <scope>NUCLEOTIDE SEQUENCE</scope>
    <source>
        <strain evidence="4">K2</strain>
    </source>
</reference>
<evidence type="ECO:0000313" key="4">
    <source>
        <dbReference type="EMBL" id="KAK2561723.1"/>
    </source>
</evidence>
<dbReference type="SMART" id="SM00745">
    <property type="entry name" value="MIT"/>
    <property type="match status" value="1"/>
</dbReference>
<dbReference type="SUPFAM" id="SSF64268">
    <property type="entry name" value="PX domain"/>
    <property type="match status" value="1"/>
</dbReference>
<dbReference type="GO" id="GO:0004672">
    <property type="term" value="F:protein kinase activity"/>
    <property type="evidence" value="ECO:0007669"/>
    <property type="project" value="InterPro"/>
</dbReference>
<feature type="domain" description="PX" evidence="3">
    <location>
        <begin position="5"/>
        <end position="129"/>
    </location>
</feature>
<dbReference type="InterPro" id="IPR036871">
    <property type="entry name" value="PX_dom_sf"/>
</dbReference>
<dbReference type="PANTHER" id="PTHR15508">
    <property type="entry name" value="RIBOSOMAL PROTEIN S6 KINASE"/>
    <property type="match status" value="1"/>
</dbReference>
<dbReference type="EMBL" id="JARQWQ010000031">
    <property type="protein sequence ID" value="KAK2561723.1"/>
    <property type="molecule type" value="Genomic_DNA"/>
</dbReference>
<evidence type="ECO:0000259" key="3">
    <source>
        <dbReference type="PROSITE" id="PS50195"/>
    </source>
</evidence>
<proteinExistence type="predicted"/>
<dbReference type="InterPro" id="IPR000719">
    <property type="entry name" value="Prot_kinase_dom"/>
</dbReference>